<dbReference type="InterPro" id="IPR036291">
    <property type="entry name" value="NAD(P)-bd_dom_sf"/>
</dbReference>
<evidence type="ECO:0000313" key="4">
    <source>
        <dbReference type="Proteomes" id="UP000325902"/>
    </source>
</evidence>
<dbReference type="InterPro" id="IPR020843">
    <property type="entry name" value="ER"/>
</dbReference>
<dbReference type="PANTHER" id="PTHR43482">
    <property type="entry name" value="PROTEIN AST1-RELATED"/>
    <property type="match status" value="1"/>
</dbReference>
<dbReference type="Proteomes" id="UP000325902">
    <property type="component" value="Unassembled WGS sequence"/>
</dbReference>
<dbReference type="InterPro" id="IPR013149">
    <property type="entry name" value="ADH-like_C"/>
</dbReference>
<name>A0A5N5DA54_9PEZI</name>
<dbReference type="OrthoDB" id="203908at2759"/>
<dbReference type="SUPFAM" id="SSF50129">
    <property type="entry name" value="GroES-like"/>
    <property type="match status" value="1"/>
</dbReference>
<dbReference type="AlphaFoldDB" id="A0A5N5DA54"/>
<dbReference type="Pfam" id="PF00107">
    <property type="entry name" value="ADH_zinc_N"/>
    <property type="match status" value="1"/>
</dbReference>
<dbReference type="SUPFAM" id="SSF51735">
    <property type="entry name" value="NAD(P)-binding Rossmann-fold domains"/>
    <property type="match status" value="1"/>
</dbReference>
<feature type="domain" description="Enoyl reductase (ER)" evidence="2">
    <location>
        <begin position="12"/>
        <end position="337"/>
    </location>
</feature>
<dbReference type="InterPro" id="IPR011032">
    <property type="entry name" value="GroES-like_sf"/>
</dbReference>
<evidence type="ECO:0000313" key="3">
    <source>
        <dbReference type="EMBL" id="KAB2574485.1"/>
    </source>
</evidence>
<dbReference type="InterPro" id="IPR013154">
    <property type="entry name" value="ADH-like_N"/>
</dbReference>
<reference evidence="3 4" key="1">
    <citation type="journal article" date="2019" name="Sci. Rep.">
        <title>A multi-omics analysis of the grapevine pathogen Lasiodiplodia theobromae reveals that temperature affects the expression of virulence- and pathogenicity-related genes.</title>
        <authorList>
            <person name="Felix C."/>
            <person name="Meneses R."/>
            <person name="Goncalves M.F.M."/>
            <person name="Tilleman L."/>
            <person name="Duarte A.S."/>
            <person name="Jorrin-Novo J.V."/>
            <person name="Van de Peer Y."/>
            <person name="Deforce D."/>
            <person name="Van Nieuwerburgh F."/>
            <person name="Esteves A.C."/>
            <person name="Alves A."/>
        </authorList>
    </citation>
    <scope>NUCLEOTIDE SEQUENCE [LARGE SCALE GENOMIC DNA]</scope>
    <source>
        <strain evidence="3 4">LA-SOL3</strain>
    </source>
</reference>
<proteinExistence type="predicted"/>
<comment type="caution">
    <text evidence="3">The sequence shown here is derived from an EMBL/GenBank/DDBJ whole genome shotgun (WGS) entry which is preliminary data.</text>
</comment>
<dbReference type="InterPro" id="IPR052585">
    <property type="entry name" value="Lipid_raft_assoc_Zn_ADH"/>
</dbReference>
<keyword evidence="4" id="KW-1185">Reference proteome</keyword>
<feature type="region of interest" description="Disordered" evidence="1">
    <location>
        <begin position="74"/>
        <end position="97"/>
    </location>
</feature>
<gene>
    <name evidence="3" type="primary">SPBC337.11</name>
    <name evidence="3" type="ORF">DBV05_g6870</name>
</gene>
<accession>A0A5N5DA54</accession>
<sequence>MKALVLTRKDETSTPTLTLVRDHPVPVPPAGYLLIRILASAIHPSDILNAQGNFPYTSYPRIPGRDFAGTVVAIGPTDPEDSSTPPSSDHADENHDDANSLLGATVFGTSGNTHAFTADGFHAEYAVVPVAGVSQVPAGIDAAAAATLGVPWTTAGLALERARVREGETVLVLGANGAVGRAAVSLARAKGCEVLRGVRGGGDVDTTTGDALLERVGEITGGRGMDVVVDAVGSEALTGAAVKMLGKDGRLVFVAGKGELRVDMREFYRMGKSVVGCNSLNEMVESMGDRLRSMVASGSFDLLNGESSESGWEKTSLEGAVEAYSKATADKKRKFVVMM</sequence>
<dbReference type="Pfam" id="PF08240">
    <property type="entry name" value="ADH_N"/>
    <property type="match status" value="1"/>
</dbReference>
<dbReference type="SMART" id="SM00829">
    <property type="entry name" value="PKS_ER"/>
    <property type="match status" value="1"/>
</dbReference>
<organism evidence="3 4">
    <name type="scientific">Lasiodiplodia theobromae</name>
    <dbReference type="NCBI Taxonomy" id="45133"/>
    <lineage>
        <taxon>Eukaryota</taxon>
        <taxon>Fungi</taxon>
        <taxon>Dikarya</taxon>
        <taxon>Ascomycota</taxon>
        <taxon>Pezizomycotina</taxon>
        <taxon>Dothideomycetes</taxon>
        <taxon>Dothideomycetes incertae sedis</taxon>
        <taxon>Botryosphaeriales</taxon>
        <taxon>Botryosphaeriaceae</taxon>
        <taxon>Lasiodiplodia</taxon>
    </lineage>
</organism>
<evidence type="ECO:0000256" key="1">
    <source>
        <dbReference type="SAM" id="MobiDB-lite"/>
    </source>
</evidence>
<dbReference type="EMBL" id="VCHE01000043">
    <property type="protein sequence ID" value="KAB2574485.1"/>
    <property type="molecule type" value="Genomic_DNA"/>
</dbReference>
<dbReference type="GO" id="GO:0016491">
    <property type="term" value="F:oxidoreductase activity"/>
    <property type="evidence" value="ECO:0007669"/>
    <property type="project" value="InterPro"/>
</dbReference>
<dbReference type="Gene3D" id="3.90.180.10">
    <property type="entry name" value="Medium-chain alcohol dehydrogenases, catalytic domain"/>
    <property type="match status" value="1"/>
</dbReference>
<dbReference type="PANTHER" id="PTHR43482:SF1">
    <property type="entry name" value="PROTEIN AST1-RELATED"/>
    <property type="match status" value="1"/>
</dbReference>
<protein>
    <submittedName>
        <fullName evidence="3">Zinc-type alcohol dehydrogenase-like protein</fullName>
    </submittedName>
</protein>
<evidence type="ECO:0000259" key="2">
    <source>
        <dbReference type="SMART" id="SM00829"/>
    </source>
</evidence>